<protein>
    <submittedName>
        <fullName evidence="8">Uncharacterized protein</fullName>
    </submittedName>
</protein>
<dbReference type="AlphaFoldDB" id="A0A3Q3XC96"/>
<dbReference type="InterPro" id="IPR012515">
    <property type="entry name" value="Antimicrobial12"/>
</dbReference>
<sequence length="57" mass="6405">MKCLVLFLVLSMVVLMAEPGECIFGLIFRGITRGTVGFLMQLEKRSIDYNTGQHNVN</sequence>
<name>A0A3Q3XC96_MOLML</name>
<evidence type="ECO:0000256" key="7">
    <source>
        <dbReference type="SAM" id="SignalP"/>
    </source>
</evidence>
<keyword evidence="7" id="KW-0732">Signal</keyword>
<evidence type="ECO:0000256" key="3">
    <source>
        <dbReference type="ARBA" id="ARBA00022525"/>
    </source>
</evidence>
<keyword evidence="5" id="KW-0027">Amidation</keyword>
<dbReference type="GO" id="GO:0042742">
    <property type="term" value="P:defense response to bacterium"/>
    <property type="evidence" value="ECO:0007669"/>
    <property type="project" value="UniProtKB-KW"/>
</dbReference>
<keyword evidence="9" id="KW-1185">Reference proteome</keyword>
<proteinExistence type="inferred from homology"/>
<keyword evidence="6" id="KW-0044">Antibiotic</keyword>
<evidence type="ECO:0000256" key="5">
    <source>
        <dbReference type="ARBA" id="ARBA00022815"/>
    </source>
</evidence>
<evidence type="ECO:0000256" key="2">
    <source>
        <dbReference type="ARBA" id="ARBA00007419"/>
    </source>
</evidence>
<reference evidence="8" key="1">
    <citation type="submission" date="2025-08" db="UniProtKB">
        <authorList>
            <consortium name="Ensembl"/>
        </authorList>
    </citation>
    <scope>IDENTIFICATION</scope>
</reference>
<evidence type="ECO:0000313" key="9">
    <source>
        <dbReference type="Proteomes" id="UP000261620"/>
    </source>
</evidence>
<accession>A0A3Q3XC96</accession>
<evidence type="ECO:0000256" key="4">
    <source>
        <dbReference type="ARBA" id="ARBA00022529"/>
    </source>
</evidence>
<comment type="similarity">
    <text evidence="2">Belongs to the pleurocidin family.</text>
</comment>
<feature type="chain" id="PRO_5018577762" evidence="7">
    <location>
        <begin position="23"/>
        <end position="57"/>
    </location>
</feature>
<dbReference type="Ensembl" id="ENSMMOT00000020425.1">
    <property type="protein sequence ID" value="ENSMMOP00000020091.1"/>
    <property type="gene ID" value="ENSMMOG00000015267.1"/>
</dbReference>
<organism evidence="8 9">
    <name type="scientific">Mola mola</name>
    <name type="common">Ocean sunfish</name>
    <name type="synonym">Tetraodon mola</name>
    <dbReference type="NCBI Taxonomy" id="94237"/>
    <lineage>
        <taxon>Eukaryota</taxon>
        <taxon>Metazoa</taxon>
        <taxon>Chordata</taxon>
        <taxon>Craniata</taxon>
        <taxon>Vertebrata</taxon>
        <taxon>Euteleostomi</taxon>
        <taxon>Actinopterygii</taxon>
        <taxon>Neopterygii</taxon>
        <taxon>Teleostei</taxon>
        <taxon>Neoteleostei</taxon>
        <taxon>Acanthomorphata</taxon>
        <taxon>Eupercaria</taxon>
        <taxon>Tetraodontiformes</taxon>
        <taxon>Molidae</taxon>
        <taxon>Mola</taxon>
    </lineage>
</organism>
<evidence type="ECO:0000256" key="1">
    <source>
        <dbReference type="ARBA" id="ARBA00004613"/>
    </source>
</evidence>
<keyword evidence="4" id="KW-0929">Antimicrobial</keyword>
<evidence type="ECO:0000256" key="6">
    <source>
        <dbReference type="ARBA" id="ARBA00023022"/>
    </source>
</evidence>
<keyword evidence="3" id="KW-0964">Secreted</keyword>
<feature type="signal peptide" evidence="7">
    <location>
        <begin position="1"/>
        <end position="22"/>
    </location>
</feature>
<dbReference type="Pfam" id="PF08107">
    <property type="entry name" value="Antimicrobial12"/>
    <property type="match status" value="1"/>
</dbReference>
<comment type="subcellular location">
    <subcellularLocation>
        <location evidence="1">Secreted</location>
    </subcellularLocation>
</comment>
<dbReference type="Proteomes" id="UP000261620">
    <property type="component" value="Unplaced"/>
</dbReference>
<reference evidence="8" key="2">
    <citation type="submission" date="2025-09" db="UniProtKB">
        <authorList>
            <consortium name="Ensembl"/>
        </authorList>
    </citation>
    <scope>IDENTIFICATION</scope>
</reference>
<evidence type="ECO:0000313" key="8">
    <source>
        <dbReference type="Ensembl" id="ENSMMOP00000020091.1"/>
    </source>
</evidence>
<dbReference type="GO" id="GO:0005576">
    <property type="term" value="C:extracellular region"/>
    <property type="evidence" value="ECO:0007669"/>
    <property type="project" value="UniProtKB-SubCell"/>
</dbReference>